<evidence type="ECO:0000256" key="1">
    <source>
        <dbReference type="ARBA" id="ARBA00005189"/>
    </source>
</evidence>
<name>A0AAX4HV04_9BACT</name>
<keyword evidence="3 5" id="KW-0012">Acyltransferase</keyword>
<evidence type="ECO:0000259" key="4">
    <source>
        <dbReference type="SMART" id="SM00563"/>
    </source>
</evidence>
<accession>A0AAX4HV04</accession>
<dbReference type="SUPFAM" id="SSF69593">
    <property type="entry name" value="Glycerol-3-phosphate (1)-acyltransferase"/>
    <property type="match status" value="1"/>
</dbReference>
<keyword evidence="2" id="KW-0808">Transferase</keyword>
<dbReference type="EMBL" id="CP139487">
    <property type="protein sequence ID" value="WPU67010.1"/>
    <property type="molecule type" value="Genomic_DNA"/>
</dbReference>
<organism evidence="5 6">
    <name type="scientific">Peredibacter starrii</name>
    <dbReference type="NCBI Taxonomy" id="28202"/>
    <lineage>
        <taxon>Bacteria</taxon>
        <taxon>Pseudomonadati</taxon>
        <taxon>Bdellovibrionota</taxon>
        <taxon>Bacteriovoracia</taxon>
        <taxon>Bacteriovoracales</taxon>
        <taxon>Bacteriovoracaceae</taxon>
        <taxon>Peredibacter</taxon>
    </lineage>
</organism>
<sequence length="190" mass="21534">MMRSICTFLFKASGWTFKSDLPKDLRSFIFLGAPHTSNHDFVPAMAVATLMNRNTRFIIKDDWVKFPMSLIMKPAGAIGLDRKKLAEAGHASNTDVMAQLFKDYKELVLMIAPEGTRKATDAWKTGFYYIAQKAKVPIVLGYADFPKKIAGTGPVIYPTDFEKDMKQIMDFYRNITGKVPANFKLDSRYQ</sequence>
<dbReference type="Proteomes" id="UP001324634">
    <property type="component" value="Chromosome"/>
</dbReference>
<dbReference type="PANTHER" id="PTHR10434">
    <property type="entry name" value="1-ACYL-SN-GLYCEROL-3-PHOSPHATE ACYLTRANSFERASE"/>
    <property type="match status" value="1"/>
</dbReference>
<feature type="domain" description="Phospholipid/glycerol acyltransferase" evidence="4">
    <location>
        <begin position="29"/>
        <end position="143"/>
    </location>
</feature>
<dbReference type="InterPro" id="IPR002123">
    <property type="entry name" value="Plipid/glycerol_acylTrfase"/>
</dbReference>
<evidence type="ECO:0000313" key="6">
    <source>
        <dbReference type="Proteomes" id="UP001324634"/>
    </source>
</evidence>
<dbReference type="GO" id="GO:0006654">
    <property type="term" value="P:phosphatidic acid biosynthetic process"/>
    <property type="evidence" value="ECO:0007669"/>
    <property type="project" value="TreeGrafter"/>
</dbReference>
<dbReference type="KEGG" id="psti:SOO65_09625"/>
<evidence type="ECO:0000313" key="5">
    <source>
        <dbReference type="EMBL" id="WPU67010.1"/>
    </source>
</evidence>
<evidence type="ECO:0000256" key="3">
    <source>
        <dbReference type="ARBA" id="ARBA00023315"/>
    </source>
</evidence>
<dbReference type="Pfam" id="PF01553">
    <property type="entry name" value="Acyltransferase"/>
    <property type="match status" value="1"/>
</dbReference>
<reference evidence="5 6" key="1">
    <citation type="submission" date="2023-11" db="EMBL/GenBank/DDBJ databases">
        <title>Peredibacter starrii A3.12.</title>
        <authorList>
            <person name="Mitchell R.J."/>
        </authorList>
    </citation>
    <scope>NUCLEOTIDE SEQUENCE [LARGE SCALE GENOMIC DNA]</scope>
    <source>
        <strain evidence="5 6">A3.12</strain>
    </source>
</reference>
<gene>
    <name evidence="5" type="ORF">SOO65_09625</name>
</gene>
<dbReference type="GO" id="GO:0003841">
    <property type="term" value="F:1-acylglycerol-3-phosphate O-acyltransferase activity"/>
    <property type="evidence" value="ECO:0007669"/>
    <property type="project" value="TreeGrafter"/>
</dbReference>
<dbReference type="PANTHER" id="PTHR10434:SF9">
    <property type="entry name" value="PHOSPHOLIPID_GLYCEROL ACYLTRANSFERASE DOMAIN-CONTAINING PROTEIN"/>
    <property type="match status" value="1"/>
</dbReference>
<dbReference type="RefSeq" id="WP_321399778.1">
    <property type="nucleotide sequence ID" value="NZ_CP139487.1"/>
</dbReference>
<dbReference type="SMART" id="SM00563">
    <property type="entry name" value="PlsC"/>
    <property type="match status" value="1"/>
</dbReference>
<protein>
    <submittedName>
        <fullName evidence="5">1-acyl-sn-glycerol-3-phosphate acyltransferase</fullName>
    </submittedName>
</protein>
<evidence type="ECO:0000256" key="2">
    <source>
        <dbReference type="ARBA" id="ARBA00022679"/>
    </source>
</evidence>
<proteinExistence type="predicted"/>
<dbReference type="AlphaFoldDB" id="A0AAX4HV04"/>
<comment type="pathway">
    <text evidence="1">Lipid metabolism.</text>
</comment>
<keyword evidence="6" id="KW-1185">Reference proteome</keyword>